<dbReference type="EMBL" id="JAWLKE010000008">
    <property type="protein sequence ID" value="MDV6233106.1"/>
    <property type="molecule type" value="Genomic_DNA"/>
</dbReference>
<keyword evidence="1" id="KW-0812">Transmembrane</keyword>
<dbReference type="RefSeq" id="WP_317549420.1">
    <property type="nucleotide sequence ID" value="NZ_JAWLKE010000008.1"/>
</dbReference>
<reference evidence="3 4" key="1">
    <citation type="submission" date="2023-10" db="EMBL/GenBank/DDBJ databases">
        <title>Development of a sustainable strategy for remediation of hydrocarbon-contaminated territories based on the waste exchange concept.</title>
        <authorList>
            <person name="Krivoruchko A."/>
        </authorList>
    </citation>
    <scope>NUCLEOTIDE SEQUENCE [LARGE SCALE GENOMIC DNA]</scope>
    <source>
        <strain evidence="3 4">IEGM 1322</strain>
    </source>
</reference>
<gene>
    <name evidence="3" type="ORF">R3P95_21335</name>
</gene>
<comment type="caution">
    <text evidence="3">The sequence shown here is derived from an EMBL/GenBank/DDBJ whole genome shotgun (WGS) entry which is preliminary data.</text>
</comment>
<dbReference type="Pfam" id="PF07853">
    <property type="entry name" value="DUF1648"/>
    <property type="match status" value="1"/>
</dbReference>
<name>A0ABU4B3S0_9NOCA</name>
<keyword evidence="4" id="KW-1185">Reference proteome</keyword>
<dbReference type="InterPro" id="IPR012867">
    <property type="entry name" value="DUF1648"/>
</dbReference>
<keyword evidence="1" id="KW-1133">Transmembrane helix</keyword>
<evidence type="ECO:0000259" key="2">
    <source>
        <dbReference type="Pfam" id="PF07853"/>
    </source>
</evidence>
<feature type="domain" description="DUF1648" evidence="2">
    <location>
        <begin position="15"/>
        <end position="54"/>
    </location>
</feature>
<evidence type="ECO:0000256" key="1">
    <source>
        <dbReference type="SAM" id="Phobius"/>
    </source>
</evidence>
<evidence type="ECO:0000313" key="3">
    <source>
        <dbReference type="EMBL" id="MDV6233106.1"/>
    </source>
</evidence>
<dbReference type="Proteomes" id="UP001185899">
    <property type="component" value="Unassembled WGS sequence"/>
</dbReference>
<feature type="transmembrane region" description="Helical" evidence="1">
    <location>
        <begin position="50"/>
        <end position="71"/>
    </location>
</feature>
<keyword evidence="1" id="KW-0472">Membrane</keyword>
<protein>
    <submittedName>
        <fullName evidence="3">DUF1648 domain-containing protein</fullName>
    </submittedName>
</protein>
<accession>A0ABU4B3S0</accession>
<sequence length="167" mass="18069">MKLSRAALLLSTLVFIVALIWVAVTAGDRVPAHFDGSGQVDRMESKLSFLLTMGGIGFATIGLFASIGWWLPKVPASMVNLPSRRMHEYWTAAENRPELNRKMAEDLDWIGAATALLFAWITGVAGATTGDSVSAWVLAVPTALYVLAILGYVVFVVKGGRYRVPTD</sequence>
<proteinExistence type="predicted"/>
<feature type="transmembrane region" description="Helical" evidence="1">
    <location>
        <begin position="133"/>
        <end position="157"/>
    </location>
</feature>
<feature type="transmembrane region" description="Helical" evidence="1">
    <location>
        <begin position="109"/>
        <end position="127"/>
    </location>
</feature>
<evidence type="ECO:0000313" key="4">
    <source>
        <dbReference type="Proteomes" id="UP001185899"/>
    </source>
</evidence>
<organism evidence="3 4">
    <name type="scientific">Rhodococcus cercidiphylli</name>
    <dbReference type="NCBI Taxonomy" id="489916"/>
    <lineage>
        <taxon>Bacteria</taxon>
        <taxon>Bacillati</taxon>
        <taxon>Actinomycetota</taxon>
        <taxon>Actinomycetes</taxon>
        <taxon>Mycobacteriales</taxon>
        <taxon>Nocardiaceae</taxon>
        <taxon>Rhodococcus</taxon>
    </lineage>
</organism>